<evidence type="ECO:0000256" key="1">
    <source>
        <dbReference type="ARBA" id="ARBA00004236"/>
    </source>
</evidence>
<keyword evidence="8" id="KW-1133">Transmembrane helix</keyword>
<dbReference type="AlphaFoldDB" id="A0A972K6G7"/>
<dbReference type="InterPro" id="IPR004089">
    <property type="entry name" value="MCPsignal_dom"/>
</dbReference>
<keyword evidence="12" id="KW-1185">Reference proteome</keyword>
<dbReference type="SMART" id="SM00304">
    <property type="entry name" value="HAMP"/>
    <property type="match status" value="1"/>
</dbReference>
<dbReference type="GO" id="GO:0007165">
    <property type="term" value="P:signal transduction"/>
    <property type="evidence" value="ECO:0007669"/>
    <property type="project" value="UniProtKB-KW"/>
</dbReference>
<dbReference type="PANTHER" id="PTHR32089:SF112">
    <property type="entry name" value="LYSOZYME-LIKE PROTEIN-RELATED"/>
    <property type="match status" value="1"/>
</dbReference>
<dbReference type="InterPro" id="IPR003660">
    <property type="entry name" value="HAMP_dom"/>
</dbReference>
<evidence type="ECO:0000256" key="3">
    <source>
        <dbReference type="ARBA" id="ARBA00023136"/>
    </source>
</evidence>
<dbReference type="Gene3D" id="6.10.340.10">
    <property type="match status" value="1"/>
</dbReference>
<evidence type="ECO:0000256" key="7">
    <source>
        <dbReference type="SAM" id="MobiDB-lite"/>
    </source>
</evidence>
<keyword evidence="2" id="KW-1003">Cell membrane</keyword>
<evidence type="ECO:0000256" key="4">
    <source>
        <dbReference type="ARBA" id="ARBA00023224"/>
    </source>
</evidence>
<feature type="domain" description="HAMP" evidence="10">
    <location>
        <begin position="213"/>
        <end position="265"/>
    </location>
</feature>
<feature type="compositionally biased region" description="Basic and acidic residues" evidence="7">
    <location>
        <begin position="645"/>
        <end position="672"/>
    </location>
</feature>
<evidence type="ECO:0000313" key="12">
    <source>
        <dbReference type="Proteomes" id="UP000641588"/>
    </source>
</evidence>
<accession>A0A972K6G7</accession>
<dbReference type="PROSITE" id="PS50885">
    <property type="entry name" value="HAMP"/>
    <property type="match status" value="1"/>
</dbReference>
<feature type="region of interest" description="Disordered" evidence="7">
    <location>
        <begin position="627"/>
        <end position="679"/>
    </location>
</feature>
<proteinExistence type="inferred from homology"/>
<evidence type="ECO:0000259" key="10">
    <source>
        <dbReference type="PROSITE" id="PS50885"/>
    </source>
</evidence>
<feature type="domain" description="Methyl-accepting transducer" evidence="9">
    <location>
        <begin position="284"/>
        <end position="534"/>
    </location>
</feature>
<name>A0A972K6G7_9BACL</name>
<dbReference type="PROSITE" id="PS50111">
    <property type="entry name" value="CHEMOTAXIS_TRANSDUC_2"/>
    <property type="match status" value="1"/>
</dbReference>
<comment type="subcellular location">
    <subcellularLocation>
        <location evidence="1">Cell membrane</location>
    </subcellularLocation>
</comment>
<dbReference type="GO" id="GO:0005886">
    <property type="term" value="C:plasma membrane"/>
    <property type="evidence" value="ECO:0007669"/>
    <property type="project" value="UniProtKB-SubCell"/>
</dbReference>
<reference evidence="11" key="1">
    <citation type="submission" date="2019-10" db="EMBL/GenBank/DDBJ databases">
        <title>Description of Paenibacillus glebae sp. nov.</title>
        <authorList>
            <person name="Carlier A."/>
            <person name="Qi S."/>
        </authorList>
    </citation>
    <scope>NUCLEOTIDE SEQUENCE</scope>
    <source>
        <strain evidence="11">LMG 31456</strain>
    </source>
</reference>
<keyword evidence="4 6" id="KW-0807">Transducer</keyword>
<dbReference type="PANTHER" id="PTHR32089">
    <property type="entry name" value="METHYL-ACCEPTING CHEMOTAXIS PROTEIN MCPB"/>
    <property type="match status" value="1"/>
</dbReference>
<comment type="caution">
    <text evidence="11">The sequence shown here is derived from an EMBL/GenBank/DDBJ whole genome shotgun (WGS) entry which is preliminary data.</text>
</comment>
<dbReference type="CDD" id="cd06225">
    <property type="entry name" value="HAMP"/>
    <property type="match status" value="1"/>
</dbReference>
<keyword evidence="8" id="KW-0812">Transmembrane</keyword>
<dbReference type="Pfam" id="PF00672">
    <property type="entry name" value="HAMP"/>
    <property type="match status" value="1"/>
</dbReference>
<dbReference type="SUPFAM" id="SSF58104">
    <property type="entry name" value="Methyl-accepting chemotaxis protein (MCP) signaling domain"/>
    <property type="match status" value="1"/>
</dbReference>
<dbReference type="SMART" id="SM00283">
    <property type="entry name" value="MA"/>
    <property type="match status" value="1"/>
</dbReference>
<evidence type="ECO:0000259" key="9">
    <source>
        <dbReference type="PROSITE" id="PS50111"/>
    </source>
</evidence>
<evidence type="ECO:0000313" key="11">
    <source>
        <dbReference type="EMBL" id="NOU98122.1"/>
    </source>
</evidence>
<organism evidence="11 12">
    <name type="scientific">Paenibacillus foliorum</name>
    <dbReference type="NCBI Taxonomy" id="2654974"/>
    <lineage>
        <taxon>Bacteria</taxon>
        <taxon>Bacillati</taxon>
        <taxon>Bacillota</taxon>
        <taxon>Bacilli</taxon>
        <taxon>Bacillales</taxon>
        <taxon>Paenibacillaceae</taxon>
        <taxon>Paenibacillus</taxon>
    </lineage>
</organism>
<feature type="transmembrane region" description="Helical" evidence="8">
    <location>
        <begin position="190"/>
        <end position="212"/>
    </location>
</feature>
<dbReference type="Gene3D" id="1.10.287.950">
    <property type="entry name" value="Methyl-accepting chemotaxis protein"/>
    <property type="match status" value="1"/>
</dbReference>
<dbReference type="Pfam" id="PF00015">
    <property type="entry name" value="MCPsignal"/>
    <property type="match status" value="1"/>
</dbReference>
<evidence type="ECO:0000256" key="2">
    <source>
        <dbReference type="ARBA" id="ARBA00022475"/>
    </source>
</evidence>
<sequence>MSTRLSMTLKMKLLLGFSGMMILFLVVALYNLQQVNTIKEHLNQQNEKVDLKLMALELKEMVQELNIIASGLEISKKVEYIPKYNEKRKIYDGMIKRIGETATTPEQAKWRSKLISLTGEYTNTFDVAAKLIQENKLPPKDLDINMEYLYNESQKLMGEIFINVDQFYVAYSNDAEVAVANTQNLLNRTVTVMLIASVFVVFFSIAIAWLLIRSFISPIKRLQQAVQSIAAGDLRFKINSSSKDELGALSSSFDRMIDQVRSMLANTQGIASYLSEHSNTFRSFSGSTAAANADIIRAIKEISRGADQQASQSEQSSYIIAELEKEILIISEFIQIVQNRSREAAFNTQVGSTSMEALKQASGTSEAILEKVYRAMEALSSSTTQINKIVNTIKDISHQTNVLAINAAIEAARAGVHGRGFSVIAEEVRHLSSQTNESSQMISAIISSLLAQTKDLESYFGDARMSFNQQNSKMGESVEAFGQIRGSMDELSVQIDQIQEQIALAKSKNGQLVESVQYVAAIAQETAAGVEEVSAASSQQDSAIHQIAAQADDILVLSQKLFEEINKFQIGNLDDNQSESVTTMDSADEDNEFDIGGTTASDVLNENTVVFGQADTHQLDTSNASAMLQHSEQKSDVPAKAQPHPSKEIKAPLEEAGNKKLEDVAKKEDSQEKTLVTVG</sequence>
<evidence type="ECO:0000256" key="8">
    <source>
        <dbReference type="SAM" id="Phobius"/>
    </source>
</evidence>
<evidence type="ECO:0000256" key="5">
    <source>
        <dbReference type="ARBA" id="ARBA00029447"/>
    </source>
</evidence>
<dbReference type="Proteomes" id="UP000641588">
    <property type="component" value="Unassembled WGS sequence"/>
</dbReference>
<evidence type="ECO:0000256" key="6">
    <source>
        <dbReference type="PROSITE-ProRule" id="PRU00284"/>
    </source>
</evidence>
<protein>
    <submittedName>
        <fullName evidence="11">HAMP domain-containing protein</fullName>
    </submittedName>
</protein>
<comment type="similarity">
    <text evidence="5">Belongs to the methyl-accepting chemotaxis (MCP) protein family.</text>
</comment>
<keyword evidence="3 8" id="KW-0472">Membrane</keyword>
<dbReference type="EMBL" id="WHOD01000128">
    <property type="protein sequence ID" value="NOU98122.1"/>
    <property type="molecule type" value="Genomic_DNA"/>
</dbReference>
<gene>
    <name evidence="11" type="ORF">GC093_33565</name>
</gene>